<gene>
    <name evidence="2" type="ORF">niasHS_008977</name>
</gene>
<evidence type="ECO:0000256" key="1">
    <source>
        <dbReference type="SAM" id="Phobius"/>
    </source>
</evidence>
<evidence type="ECO:0000313" key="2">
    <source>
        <dbReference type="EMBL" id="KAL3085935.1"/>
    </source>
</evidence>
<comment type="caution">
    <text evidence="2">The sequence shown here is derived from an EMBL/GenBank/DDBJ whole genome shotgun (WGS) entry which is preliminary data.</text>
</comment>
<dbReference type="AlphaFoldDB" id="A0ABD2J5Z7"/>
<feature type="transmembrane region" description="Helical" evidence="1">
    <location>
        <begin position="133"/>
        <end position="153"/>
    </location>
</feature>
<feature type="transmembrane region" description="Helical" evidence="1">
    <location>
        <begin position="92"/>
        <end position="113"/>
    </location>
</feature>
<name>A0ABD2J5Z7_HETSC</name>
<keyword evidence="3" id="KW-1185">Reference proteome</keyword>
<protein>
    <submittedName>
        <fullName evidence="2">Uncharacterized protein</fullName>
    </submittedName>
</protein>
<feature type="transmembrane region" description="Helical" evidence="1">
    <location>
        <begin position="54"/>
        <end position="80"/>
    </location>
</feature>
<evidence type="ECO:0000313" key="3">
    <source>
        <dbReference type="Proteomes" id="UP001620645"/>
    </source>
</evidence>
<keyword evidence="1" id="KW-0812">Transmembrane</keyword>
<keyword evidence="1" id="KW-1133">Transmembrane helix</keyword>
<sequence>MCSHFVQPFTTFAPHLPVLAVLFIGHTVAAYKLFLRQRLEPYLVRPCFGAVPTLHPSIIHCIQITVPTAIIVLFIVWLIIDSSTNRTRLRSLFGFLSLITFCYFSSAHRLRMLTLLNFSYKMAPILFMVSRQLLPQFALLYHFGIVQAVLSTLSRVLQTTISTTAAESLNAIACIFLGQVCWQTI</sequence>
<keyword evidence="1" id="KW-0472">Membrane</keyword>
<dbReference type="EMBL" id="JBICCN010000219">
    <property type="protein sequence ID" value="KAL3085935.1"/>
    <property type="molecule type" value="Genomic_DNA"/>
</dbReference>
<accession>A0ABD2J5Z7</accession>
<proteinExistence type="predicted"/>
<reference evidence="2 3" key="1">
    <citation type="submission" date="2024-10" db="EMBL/GenBank/DDBJ databases">
        <authorList>
            <person name="Kim D."/>
        </authorList>
    </citation>
    <scope>NUCLEOTIDE SEQUENCE [LARGE SCALE GENOMIC DNA]</scope>
    <source>
        <strain evidence="2">Taebaek</strain>
    </source>
</reference>
<dbReference type="PANTHER" id="PTHR10590">
    <property type="entry name" value="SODIUM/NUCLEOSIDE COTRANSPORTER"/>
    <property type="match status" value="1"/>
</dbReference>
<dbReference type="PANTHER" id="PTHR10590:SF4">
    <property type="entry name" value="SOLUTE CARRIER FAMILY 28 MEMBER 3"/>
    <property type="match status" value="1"/>
</dbReference>
<organism evidence="2 3">
    <name type="scientific">Heterodera schachtii</name>
    <name type="common">Sugarbeet cyst nematode worm</name>
    <name type="synonym">Tylenchus schachtii</name>
    <dbReference type="NCBI Taxonomy" id="97005"/>
    <lineage>
        <taxon>Eukaryota</taxon>
        <taxon>Metazoa</taxon>
        <taxon>Ecdysozoa</taxon>
        <taxon>Nematoda</taxon>
        <taxon>Chromadorea</taxon>
        <taxon>Rhabditida</taxon>
        <taxon>Tylenchina</taxon>
        <taxon>Tylenchomorpha</taxon>
        <taxon>Tylenchoidea</taxon>
        <taxon>Heteroderidae</taxon>
        <taxon>Heteroderinae</taxon>
        <taxon>Heterodera</taxon>
    </lineage>
</organism>
<dbReference type="Proteomes" id="UP001620645">
    <property type="component" value="Unassembled WGS sequence"/>
</dbReference>
<dbReference type="InterPro" id="IPR008276">
    <property type="entry name" value="C_nuclsd_transpt"/>
</dbReference>
<feature type="transmembrane region" description="Helical" evidence="1">
    <location>
        <begin position="12"/>
        <end position="34"/>
    </location>
</feature>